<dbReference type="Proteomes" id="UP000339249">
    <property type="component" value="Unassembled WGS sequence"/>
</dbReference>
<accession>A0A4U9D2Q1</accession>
<dbReference type="EMBL" id="CABDVU010000001">
    <property type="protein sequence ID" value="VTN09803.1"/>
    <property type="molecule type" value="Genomic_DNA"/>
</dbReference>
<gene>
    <name evidence="1" type="ORF">NCTC9185_01705</name>
</gene>
<dbReference type="AlphaFoldDB" id="A0A4U9D2Q1"/>
<reference evidence="1 2" key="1">
    <citation type="submission" date="2019-04" db="EMBL/GenBank/DDBJ databases">
        <authorList>
            <consortium name="Pathogen Informatics"/>
        </authorList>
    </citation>
    <scope>NUCLEOTIDE SEQUENCE [LARGE SCALE GENOMIC DNA]</scope>
    <source>
        <strain evidence="1 2">NCTC9185</strain>
    </source>
</reference>
<sequence>MSPMSFYKYMKNEDHFFILYDSSGNEVFKPSPYYGTSEIAAYDSIRFVYTDKHYLFFPSAEGYDSFELLR</sequence>
<evidence type="ECO:0000313" key="2">
    <source>
        <dbReference type="Proteomes" id="UP000339249"/>
    </source>
</evidence>
<proteinExistence type="predicted"/>
<organism evidence="1 2">
    <name type="scientific">Raoultella terrigena</name>
    <name type="common">Klebsiella terrigena</name>
    <dbReference type="NCBI Taxonomy" id="577"/>
    <lineage>
        <taxon>Bacteria</taxon>
        <taxon>Pseudomonadati</taxon>
        <taxon>Pseudomonadota</taxon>
        <taxon>Gammaproteobacteria</taxon>
        <taxon>Enterobacterales</taxon>
        <taxon>Enterobacteriaceae</taxon>
        <taxon>Klebsiella/Raoultella group</taxon>
        <taxon>Raoultella</taxon>
    </lineage>
</organism>
<protein>
    <submittedName>
        <fullName evidence="1">Uncharacterized protein</fullName>
    </submittedName>
</protein>
<name>A0A4U9D2Q1_RAOTE</name>
<evidence type="ECO:0000313" key="1">
    <source>
        <dbReference type="EMBL" id="VTN09803.1"/>
    </source>
</evidence>